<accession>A0ABU6P5I9</accession>
<dbReference type="GeneID" id="301140949"/>
<reference evidence="2 3" key="1">
    <citation type="submission" date="2023-03" db="EMBL/GenBank/DDBJ databases">
        <title>Bacillus Genome Sequencing.</title>
        <authorList>
            <person name="Dunlap C."/>
        </authorList>
    </citation>
    <scope>NUCLEOTIDE SEQUENCE [LARGE SCALE GENOMIC DNA]</scope>
    <source>
        <strain evidence="2 3">NRS-1717</strain>
    </source>
</reference>
<feature type="transmembrane region" description="Helical" evidence="1">
    <location>
        <begin position="66"/>
        <end position="90"/>
    </location>
</feature>
<keyword evidence="1" id="KW-0812">Transmembrane</keyword>
<dbReference type="EMBL" id="JARTFS010000018">
    <property type="protein sequence ID" value="MED4403809.1"/>
    <property type="molecule type" value="Genomic_DNA"/>
</dbReference>
<proteinExistence type="predicted"/>
<dbReference type="RefSeq" id="WP_066228831.1">
    <property type="nucleotide sequence ID" value="NZ_JARTFQ010000006.1"/>
</dbReference>
<organism evidence="2 3">
    <name type="scientific">Metabacillus fastidiosus</name>
    <dbReference type="NCBI Taxonomy" id="1458"/>
    <lineage>
        <taxon>Bacteria</taxon>
        <taxon>Bacillati</taxon>
        <taxon>Bacillota</taxon>
        <taxon>Bacilli</taxon>
        <taxon>Bacillales</taxon>
        <taxon>Bacillaceae</taxon>
        <taxon>Metabacillus</taxon>
    </lineage>
</organism>
<gene>
    <name evidence="2" type="ORF">P9271_21090</name>
</gene>
<name>A0ABU6P5I9_9BACI</name>
<evidence type="ECO:0000313" key="2">
    <source>
        <dbReference type="EMBL" id="MED4403809.1"/>
    </source>
</evidence>
<feature type="transmembrane region" description="Helical" evidence="1">
    <location>
        <begin position="6"/>
        <end position="26"/>
    </location>
</feature>
<evidence type="ECO:0000313" key="3">
    <source>
        <dbReference type="Proteomes" id="UP001342826"/>
    </source>
</evidence>
<keyword evidence="1" id="KW-0472">Membrane</keyword>
<feature type="transmembrane region" description="Helical" evidence="1">
    <location>
        <begin position="33"/>
        <end position="54"/>
    </location>
</feature>
<sequence length="98" mass="11094">MIIIDFLSPVIFSLIVIDFYVFQLVGKHRGRRAWIGIISILLSPAVCYIVLSIIRPYIPPYGFTGAFIIPPLYALVFIINGIVLLIIAFFTKEESKSF</sequence>
<comment type="caution">
    <text evidence="2">The sequence shown here is derived from an EMBL/GenBank/DDBJ whole genome shotgun (WGS) entry which is preliminary data.</text>
</comment>
<keyword evidence="1" id="KW-1133">Transmembrane helix</keyword>
<protein>
    <submittedName>
        <fullName evidence="2">Uncharacterized protein</fullName>
    </submittedName>
</protein>
<evidence type="ECO:0000256" key="1">
    <source>
        <dbReference type="SAM" id="Phobius"/>
    </source>
</evidence>
<dbReference type="Proteomes" id="UP001342826">
    <property type="component" value="Unassembled WGS sequence"/>
</dbReference>
<keyword evidence="3" id="KW-1185">Reference proteome</keyword>